<organism evidence="1">
    <name type="scientific">marine metagenome</name>
    <dbReference type="NCBI Taxonomy" id="408172"/>
    <lineage>
        <taxon>unclassified sequences</taxon>
        <taxon>metagenomes</taxon>
        <taxon>ecological metagenomes</taxon>
    </lineage>
</organism>
<gene>
    <name evidence="1" type="ORF">METZ01_LOCUS10043</name>
</gene>
<protein>
    <recommendedName>
        <fullName evidence="2">Phosphohistidine phosphatase SixA</fullName>
    </recommendedName>
</protein>
<dbReference type="PANTHER" id="PTHR47623">
    <property type="entry name" value="OS09G0287300 PROTEIN"/>
    <property type="match status" value="1"/>
</dbReference>
<reference evidence="1" key="1">
    <citation type="submission" date="2018-05" db="EMBL/GenBank/DDBJ databases">
        <authorList>
            <person name="Lanie J.A."/>
            <person name="Ng W.-L."/>
            <person name="Kazmierczak K.M."/>
            <person name="Andrzejewski T.M."/>
            <person name="Davidsen T.M."/>
            <person name="Wayne K.J."/>
            <person name="Tettelin H."/>
            <person name="Glass J.I."/>
            <person name="Rusch D."/>
            <person name="Podicherti R."/>
            <person name="Tsui H.-C.T."/>
            <person name="Winkler M.E."/>
        </authorList>
    </citation>
    <scope>NUCLEOTIDE SEQUENCE</scope>
</reference>
<dbReference type="EMBL" id="UINC01000547">
    <property type="protein sequence ID" value="SUZ57189.1"/>
    <property type="molecule type" value="Genomic_DNA"/>
</dbReference>
<evidence type="ECO:0000313" key="1">
    <source>
        <dbReference type="EMBL" id="SUZ57189.1"/>
    </source>
</evidence>
<dbReference type="SUPFAM" id="SSF53254">
    <property type="entry name" value="Phosphoglycerate mutase-like"/>
    <property type="match status" value="1"/>
</dbReference>
<dbReference type="InterPro" id="IPR029033">
    <property type="entry name" value="His_PPase_superfam"/>
</dbReference>
<name>A0A381NS88_9ZZZZ</name>
<dbReference type="PANTHER" id="PTHR47623:SF1">
    <property type="entry name" value="OS09G0287300 PROTEIN"/>
    <property type="match status" value="1"/>
</dbReference>
<accession>A0A381NS88</accession>
<dbReference type="Gene3D" id="3.40.50.1240">
    <property type="entry name" value="Phosphoglycerate mutase-like"/>
    <property type="match status" value="1"/>
</dbReference>
<proteinExistence type="predicted"/>
<dbReference type="AlphaFoldDB" id="A0A381NS88"/>
<sequence>MADALAERDWTPALILVSSATRTRETLDGMSHQFGEVPTEVRPGIYHAGVHDLMHELQDMLGEGTTMILGHNPGSEMLINHLSGQWHIMPTAAAALLVESDGGWKVEEVLRPKEI</sequence>
<evidence type="ECO:0008006" key="2">
    <source>
        <dbReference type="Google" id="ProtNLM"/>
    </source>
</evidence>